<dbReference type="Gene3D" id="2.160.10.10">
    <property type="entry name" value="Hexapeptide repeat proteins"/>
    <property type="match status" value="1"/>
</dbReference>
<dbReference type="EMBL" id="QPJB01000005">
    <property type="protein sequence ID" value="RCW34966.1"/>
    <property type="molecule type" value="Genomic_DNA"/>
</dbReference>
<dbReference type="AlphaFoldDB" id="A0A368V1K9"/>
<reference evidence="2 3" key="1">
    <citation type="submission" date="2018-07" db="EMBL/GenBank/DDBJ databases">
        <title>Freshwater and sediment microbial communities from various areas in North America, analyzing microbe dynamics in response to fracking.</title>
        <authorList>
            <person name="Lamendella R."/>
        </authorList>
    </citation>
    <scope>NUCLEOTIDE SEQUENCE [LARGE SCALE GENOMIC DNA]</scope>
    <source>
        <strain evidence="2 3">114E</strain>
        <strain evidence="1 4">114E_o</strain>
    </source>
</reference>
<accession>A0A368V1K9</accession>
<evidence type="ECO:0000313" key="4">
    <source>
        <dbReference type="Proteomes" id="UP000253065"/>
    </source>
</evidence>
<evidence type="ECO:0000313" key="1">
    <source>
        <dbReference type="EMBL" id="RBP74217.1"/>
    </source>
</evidence>
<sequence length="82" mass="8726">MPDRDDVNRLVIGSFRSVGSGASFIMAGNQGHRHDWASAFPFFYMADEAAFIGTSNGIHRADGLVGLAAGRHSGCDAATLLW</sequence>
<dbReference type="Proteomes" id="UP000253065">
    <property type="component" value="Unassembled WGS sequence"/>
</dbReference>
<protein>
    <submittedName>
        <fullName evidence="2">Uncharacterized protein</fullName>
    </submittedName>
</protein>
<proteinExistence type="predicted"/>
<organism evidence="2 3">
    <name type="scientific">Marinobacter nauticus</name>
    <name type="common">Marinobacter hydrocarbonoclasticus</name>
    <name type="synonym">Marinobacter aquaeolei</name>
    <dbReference type="NCBI Taxonomy" id="2743"/>
    <lineage>
        <taxon>Bacteria</taxon>
        <taxon>Pseudomonadati</taxon>
        <taxon>Pseudomonadota</taxon>
        <taxon>Gammaproteobacteria</taxon>
        <taxon>Pseudomonadales</taxon>
        <taxon>Marinobacteraceae</taxon>
        <taxon>Marinobacter</taxon>
    </lineage>
</organism>
<comment type="caution">
    <text evidence="2">The sequence shown here is derived from an EMBL/GenBank/DDBJ whole genome shotgun (WGS) entry which is preliminary data.</text>
</comment>
<evidence type="ECO:0000313" key="3">
    <source>
        <dbReference type="Proteomes" id="UP000252795"/>
    </source>
</evidence>
<keyword evidence="4" id="KW-1185">Reference proteome</keyword>
<dbReference type="EMBL" id="QNSA01000005">
    <property type="protein sequence ID" value="RBP74217.1"/>
    <property type="molecule type" value="Genomic_DNA"/>
</dbReference>
<name>A0A368V1K9_MARNT</name>
<dbReference type="Proteomes" id="UP000252795">
    <property type="component" value="Unassembled WGS sequence"/>
</dbReference>
<gene>
    <name evidence="2" type="ORF">DET51_105346</name>
    <name evidence="1" type="ORF">DET64_105347</name>
</gene>
<evidence type="ECO:0000313" key="2">
    <source>
        <dbReference type="EMBL" id="RCW34966.1"/>
    </source>
</evidence>